<evidence type="ECO:0000313" key="10">
    <source>
        <dbReference type="Proteomes" id="UP000281498"/>
    </source>
</evidence>
<evidence type="ECO:0000256" key="2">
    <source>
        <dbReference type="ARBA" id="ARBA00012400"/>
    </source>
</evidence>
<comment type="caution">
    <text evidence="9">The sequence shown here is derived from an EMBL/GenBank/DDBJ whole genome shotgun (WGS) entry which is preliminary data.</text>
</comment>
<dbReference type="AlphaFoldDB" id="A0A3A9KDP9"/>
<evidence type="ECO:0000256" key="7">
    <source>
        <dbReference type="SAM" id="MobiDB-lite"/>
    </source>
</evidence>
<dbReference type="InterPro" id="IPR006367">
    <property type="entry name" value="Sirohaem_synthase_N"/>
</dbReference>
<dbReference type="InterPro" id="IPR028281">
    <property type="entry name" value="Sirohaem_synthase_central"/>
</dbReference>
<evidence type="ECO:0000256" key="1">
    <source>
        <dbReference type="ARBA" id="ARBA00005010"/>
    </source>
</evidence>
<comment type="pathway">
    <text evidence="1">Porphyrin-containing compound metabolism; siroheme biosynthesis; sirohydrochlorin from precorrin-2: step 1/1.</text>
</comment>
<feature type="domain" description="Siroheme synthase central" evidence="8">
    <location>
        <begin position="128"/>
        <end position="150"/>
    </location>
</feature>
<gene>
    <name evidence="9" type="ORF">CR203_00730</name>
</gene>
<keyword evidence="10" id="KW-1185">Reference proteome</keyword>
<dbReference type="GO" id="GO:0004325">
    <property type="term" value="F:ferrochelatase activity"/>
    <property type="evidence" value="ECO:0007669"/>
    <property type="project" value="InterPro"/>
</dbReference>
<dbReference type="Pfam" id="PF14824">
    <property type="entry name" value="Sirohm_synth_M"/>
    <property type="match status" value="1"/>
</dbReference>
<dbReference type="RefSeq" id="WP_110936749.1">
    <property type="nucleotide sequence ID" value="NZ_KZ614146.1"/>
</dbReference>
<accession>A0A3A9KDP9</accession>
<dbReference type="InterPro" id="IPR042518">
    <property type="entry name" value="SirC_C"/>
</dbReference>
<keyword evidence="5" id="KW-0627">Porphyrin biosynthesis</keyword>
<proteinExistence type="predicted"/>
<comment type="catalytic activity">
    <reaction evidence="6">
        <text>precorrin-2 + NAD(+) = sirohydrochlorin + NADH + 2 H(+)</text>
        <dbReference type="Rhea" id="RHEA:15613"/>
        <dbReference type="ChEBI" id="CHEBI:15378"/>
        <dbReference type="ChEBI" id="CHEBI:57540"/>
        <dbReference type="ChEBI" id="CHEBI:57945"/>
        <dbReference type="ChEBI" id="CHEBI:58351"/>
        <dbReference type="ChEBI" id="CHEBI:58827"/>
        <dbReference type="EC" id="1.3.1.76"/>
    </reaction>
</comment>
<dbReference type="EMBL" id="PDOE01000001">
    <property type="protein sequence ID" value="RKL68611.1"/>
    <property type="molecule type" value="Genomic_DNA"/>
</dbReference>
<name>A0A3A9KDP9_9BACI</name>
<dbReference type="InterPro" id="IPR036291">
    <property type="entry name" value="NAD(P)-bd_dom_sf"/>
</dbReference>
<evidence type="ECO:0000256" key="3">
    <source>
        <dbReference type="ARBA" id="ARBA00023002"/>
    </source>
</evidence>
<dbReference type="OrthoDB" id="9773765at2"/>
<dbReference type="SUPFAM" id="SSF51735">
    <property type="entry name" value="NAD(P)-binding Rossmann-fold domains"/>
    <property type="match status" value="1"/>
</dbReference>
<evidence type="ECO:0000259" key="8">
    <source>
        <dbReference type="Pfam" id="PF14824"/>
    </source>
</evidence>
<protein>
    <recommendedName>
        <fullName evidence="2">precorrin-2 dehydrogenase</fullName>
        <ecNumber evidence="2">1.3.1.76</ecNumber>
    </recommendedName>
</protein>
<dbReference type="Gene3D" id="3.40.50.720">
    <property type="entry name" value="NAD(P)-binding Rossmann-like Domain"/>
    <property type="match status" value="1"/>
</dbReference>
<evidence type="ECO:0000256" key="5">
    <source>
        <dbReference type="ARBA" id="ARBA00023244"/>
    </source>
</evidence>
<dbReference type="PANTHER" id="PTHR35330:SF1">
    <property type="entry name" value="SIROHEME BIOSYNTHESIS PROTEIN MET8"/>
    <property type="match status" value="1"/>
</dbReference>
<evidence type="ECO:0000313" key="9">
    <source>
        <dbReference type="EMBL" id="RKL68611.1"/>
    </source>
</evidence>
<sequence length="205" mass="23373">MSSPFILQLYRKPVLVVGGGIIAERKVAYLLKEKALVTVISPLITEGLESLRSQIKIIKTSLSVEDISEEYCRRLNINWRSFLLIVMATNSHPLNEQLSNRLFPYVSLINIVDNPQLSSFYFPAVVDRGALKISVTTSGKSPILARKIREYLSDTFGLEYNAYLEELHHIRTELQKIEPDPQKRKEMLEERTEFPLPPATKNSGK</sequence>
<organism evidence="9 10">
    <name type="scientific">Salipaludibacillus neizhouensis</name>
    <dbReference type="NCBI Taxonomy" id="885475"/>
    <lineage>
        <taxon>Bacteria</taxon>
        <taxon>Bacillati</taxon>
        <taxon>Bacillota</taxon>
        <taxon>Bacilli</taxon>
        <taxon>Bacillales</taxon>
        <taxon>Bacillaceae</taxon>
    </lineage>
</organism>
<dbReference type="NCBIfam" id="TIGR01470">
    <property type="entry name" value="cysG_Nterm"/>
    <property type="match status" value="1"/>
</dbReference>
<reference evidence="9 10" key="1">
    <citation type="submission" date="2017-10" db="EMBL/GenBank/DDBJ databases">
        <title>Bacillus sp. nov., a halophilic bacterium isolated from a Keqin Lake.</title>
        <authorList>
            <person name="Wang H."/>
        </authorList>
    </citation>
    <scope>NUCLEOTIDE SEQUENCE [LARGE SCALE GENOMIC DNA]</scope>
    <source>
        <strain evidence="9 10">KCTC 13187</strain>
    </source>
</reference>
<dbReference type="Pfam" id="PF13241">
    <property type="entry name" value="NAD_binding_7"/>
    <property type="match status" value="1"/>
</dbReference>
<dbReference type="GO" id="GO:0043115">
    <property type="term" value="F:precorrin-2 dehydrogenase activity"/>
    <property type="evidence" value="ECO:0007669"/>
    <property type="project" value="UniProtKB-EC"/>
</dbReference>
<dbReference type="PANTHER" id="PTHR35330">
    <property type="entry name" value="SIROHEME BIOSYNTHESIS PROTEIN MET8"/>
    <property type="match status" value="1"/>
</dbReference>
<keyword evidence="3" id="KW-0560">Oxidoreductase</keyword>
<keyword evidence="4" id="KW-0520">NAD</keyword>
<dbReference type="Gene3D" id="1.10.8.610">
    <property type="entry name" value="SirC, precorrin-2 dehydrogenase, C-terminal helical domain-like"/>
    <property type="match status" value="1"/>
</dbReference>
<feature type="compositionally biased region" description="Basic and acidic residues" evidence="7">
    <location>
        <begin position="178"/>
        <end position="193"/>
    </location>
</feature>
<dbReference type="GO" id="GO:0019354">
    <property type="term" value="P:siroheme biosynthetic process"/>
    <property type="evidence" value="ECO:0007669"/>
    <property type="project" value="UniProtKB-UniPathway"/>
</dbReference>
<dbReference type="InterPro" id="IPR028161">
    <property type="entry name" value="Met8-like"/>
</dbReference>
<evidence type="ECO:0000256" key="6">
    <source>
        <dbReference type="ARBA" id="ARBA00047561"/>
    </source>
</evidence>
<dbReference type="UniPathway" id="UPA00262">
    <property type="reaction ID" value="UER00222"/>
</dbReference>
<feature type="region of interest" description="Disordered" evidence="7">
    <location>
        <begin position="178"/>
        <end position="205"/>
    </location>
</feature>
<dbReference type="EC" id="1.3.1.76" evidence="2"/>
<dbReference type="SUPFAM" id="SSF75615">
    <property type="entry name" value="Siroheme synthase middle domains-like"/>
    <property type="match status" value="1"/>
</dbReference>
<dbReference type="Proteomes" id="UP000281498">
    <property type="component" value="Unassembled WGS sequence"/>
</dbReference>
<evidence type="ECO:0000256" key="4">
    <source>
        <dbReference type="ARBA" id="ARBA00023027"/>
    </source>
</evidence>